<sequence>MENHPIPQDITGFQFKLIGQMTIKQFIYLAIGAIIAWFIFYILPITALIRWPLSLFFLIGGALFAFLPVAGRPMDVMLGNFISAIFAPTKYIYKRGGGEISKNTINNSSGTNQSVIHLPGPTVLPEAIPPPPTTAQTPPPQVQEQASSFAEASVDKRKIEEKEEKLIEEQEKIQEQLEDIKTVENTNASIKDLNEAHKKAVELDKMLQETLRQKAELEQQLSILQGKVASQKETFAPSELKPREQTKNVRRVPRELKRDVGVANIPEHPNIITGIIKDSRGNPLPNILVEVMDLDDNPVRAFKTNGLGQFASATPVSNGRYKINFEDPKAQHKFDAVEIEAVGEVIMPLEIISIDAREELRRELFN</sequence>
<dbReference type="InterPro" id="IPR008969">
    <property type="entry name" value="CarboxyPept-like_regulatory"/>
</dbReference>
<protein>
    <recommendedName>
        <fullName evidence="5">Carboxypeptidase regulatory-like domain-containing protein</fullName>
    </recommendedName>
</protein>
<dbReference type="Pfam" id="PF12666">
    <property type="entry name" value="PrgI"/>
    <property type="match status" value="1"/>
</dbReference>
<evidence type="ECO:0000313" key="4">
    <source>
        <dbReference type="Proteomes" id="UP000034181"/>
    </source>
</evidence>
<accession>A0A0G0K531</accession>
<proteinExistence type="predicted"/>
<feature type="transmembrane region" description="Helical" evidence="2">
    <location>
        <begin position="26"/>
        <end position="43"/>
    </location>
</feature>
<dbReference type="AlphaFoldDB" id="A0A0G0K531"/>
<dbReference type="Proteomes" id="UP000034181">
    <property type="component" value="Unassembled WGS sequence"/>
</dbReference>
<keyword evidence="2" id="KW-0472">Membrane</keyword>
<evidence type="ECO:0008006" key="5">
    <source>
        <dbReference type="Google" id="ProtNLM"/>
    </source>
</evidence>
<gene>
    <name evidence="3" type="ORF">US96_C0047G0003</name>
</gene>
<feature type="compositionally biased region" description="Pro residues" evidence="1">
    <location>
        <begin position="127"/>
        <end position="141"/>
    </location>
</feature>
<comment type="caution">
    <text evidence="3">The sequence shown here is derived from an EMBL/GenBank/DDBJ whole genome shotgun (WGS) entry which is preliminary data.</text>
</comment>
<name>A0A0G0K531_9BACT</name>
<feature type="region of interest" description="Disordered" evidence="1">
    <location>
        <begin position="121"/>
        <end position="156"/>
    </location>
</feature>
<keyword evidence="2" id="KW-0812">Transmembrane</keyword>
<dbReference type="SUPFAM" id="SSF49464">
    <property type="entry name" value="Carboxypeptidase regulatory domain-like"/>
    <property type="match status" value="1"/>
</dbReference>
<feature type="transmembrane region" description="Helical" evidence="2">
    <location>
        <begin position="49"/>
        <end position="70"/>
    </location>
</feature>
<evidence type="ECO:0000313" key="3">
    <source>
        <dbReference type="EMBL" id="KKQ73912.1"/>
    </source>
</evidence>
<organism evidence="3 4">
    <name type="scientific">Candidatus Woesebacteria bacterium GW2011_GWB1_38_5b</name>
    <dbReference type="NCBI Taxonomy" id="1618569"/>
    <lineage>
        <taxon>Bacteria</taxon>
        <taxon>Candidatus Woeseibacteriota</taxon>
    </lineage>
</organism>
<keyword evidence="2" id="KW-1133">Transmembrane helix</keyword>
<evidence type="ECO:0000256" key="2">
    <source>
        <dbReference type="SAM" id="Phobius"/>
    </source>
</evidence>
<dbReference type="InterPro" id="IPR024414">
    <property type="entry name" value="Uncharacterised_PrgI"/>
</dbReference>
<dbReference type="Gene3D" id="2.60.40.1120">
    <property type="entry name" value="Carboxypeptidase-like, regulatory domain"/>
    <property type="match status" value="1"/>
</dbReference>
<dbReference type="EMBL" id="LBUZ01000047">
    <property type="protein sequence ID" value="KKQ73912.1"/>
    <property type="molecule type" value="Genomic_DNA"/>
</dbReference>
<reference evidence="3 4" key="1">
    <citation type="journal article" date="2015" name="Nature">
        <title>rRNA introns, odd ribosomes, and small enigmatic genomes across a large radiation of phyla.</title>
        <authorList>
            <person name="Brown C.T."/>
            <person name="Hug L.A."/>
            <person name="Thomas B.C."/>
            <person name="Sharon I."/>
            <person name="Castelle C.J."/>
            <person name="Singh A."/>
            <person name="Wilkins M.J."/>
            <person name="Williams K.H."/>
            <person name="Banfield J.F."/>
        </authorList>
    </citation>
    <scope>NUCLEOTIDE SEQUENCE [LARGE SCALE GENOMIC DNA]</scope>
</reference>
<evidence type="ECO:0000256" key="1">
    <source>
        <dbReference type="SAM" id="MobiDB-lite"/>
    </source>
</evidence>